<dbReference type="AlphaFoldDB" id="A0AA38L2J2"/>
<feature type="domain" description="J" evidence="1">
    <location>
        <begin position="51"/>
        <end position="119"/>
    </location>
</feature>
<accession>A0AA38L2J2</accession>
<dbReference type="PANTHER" id="PTHR45432:SF2">
    <property type="entry name" value="CHAPERONE PROTEIN DNAJ 11, CHLOROPLASTIC"/>
    <property type="match status" value="1"/>
</dbReference>
<dbReference type="PROSITE" id="PS50076">
    <property type="entry name" value="DNAJ_2"/>
    <property type="match status" value="1"/>
</dbReference>
<protein>
    <recommendedName>
        <fullName evidence="1">J domain-containing protein</fullName>
    </recommendedName>
</protein>
<dbReference type="PANTHER" id="PTHR45432">
    <property type="entry name" value="CHAPERONE PROTEIN DNAJ 11, CHLOROPLASTIC-LIKE"/>
    <property type="match status" value="1"/>
</dbReference>
<evidence type="ECO:0000313" key="2">
    <source>
        <dbReference type="EMBL" id="KAH9312783.1"/>
    </source>
</evidence>
<gene>
    <name evidence="2" type="ORF">KI387_027818</name>
</gene>
<dbReference type="SUPFAM" id="SSF46565">
    <property type="entry name" value="Chaperone J-domain"/>
    <property type="match status" value="1"/>
</dbReference>
<dbReference type="Proteomes" id="UP000824469">
    <property type="component" value="Unassembled WGS sequence"/>
</dbReference>
<evidence type="ECO:0000313" key="3">
    <source>
        <dbReference type="Proteomes" id="UP000824469"/>
    </source>
</evidence>
<dbReference type="InterPro" id="IPR001623">
    <property type="entry name" value="DnaJ_domain"/>
</dbReference>
<dbReference type="Gene3D" id="1.10.287.110">
    <property type="entry name" value="DnaJ domain"/>
    <property type="match status" value="1"/>
</dbReference>
<dbReference type="OMA" id="YRRSANM"/>
<evidence type="ECO:0000259" key="1">
    <source>
        <dbReference type="PROSITE" id="PS50076"/>
    </source>
</evidence>
<dbReference type="EMBL" id="JAHRHJ020000006">
    <property type="protein sequence ID" value="KAH9312783.1"/>
    <property type="molecule type" value="Genomic_DNA"/>
</dbReference>
<proteinExistence type="predicted"/>
<reference evidence="2 3" key="1">
    <citation type="journal article" date="2021" name="Nat. Plants">
        <title>The Taxus genome provides insights into paclitaxel biosynthesis.</title>
        <authorList>
            <person name="Xiong X."/>
            <person name="Gou J."/>
            <person name="Liao Q."/>
            <person name="Li Y."/>
            <person name="Zhou Q."/>
            <person name="Bi G."/>
            <person name="Li C."/>
            <person name="Du R."/>
            <person name="Wang X."/>
            <person name="Sun T."/>
            <person name="Guo L."/>
            <person name="Liang H."/>
            <person name="Lu P."/>
            <person name="Wu Y."/>
            <person name="Zhang Z."/>
            <person name="Ro D.K."/>
            <person name="Shang Y."/>
            <person name="Huang S."/>
            <person name="Yan J."/>
        </authorList>
    </citation>
    <scope>NUCLEOTIDE SEQUENCE [LARGE SCALE GENOMIC DNA]</scope>
    <source>
        <strain evidence="2">Ta-2019</strain>
    </source>
</reference>
<dbReference type="PRINTS" id="PR00625">
    <property type="entry name" value="JDOMAIN"/>
</dbReference>
<sequence length="146" mass="16299">AGPMDLQGTSRRGTANIRNIPSFKVIRAVMVSGAESQAATPAIGHMKKSMSLYEVLGISGGASTQDIKAAYRKLARRFHPDTASSCEEKSISTQMFLQIQSAYSVLSSQEERAQYDRQLVMQQSQRWNRGPYRGHAGRNWETDQCW</sequence>
<dbReference type="SMART" id="SM00271">
    <property type="entry name" value="DnaJ"/>
    <property type="match status" value="1"/>
</dbReference>
<comment type="caution">
    <text evidence="2">The sequence shown here is derived from an EMBL/GenBank/DDBJ whole genome shotgun (WGS) entry which is preliminary data.</text>
</comment>
<keyword evidence="3" id="KW-1185">Reference proteome</keyword>
<dbReference type="CDD" id="cd06257">
    <property type="entry name" value="DnaJ"/>
    <property type="match status" value="1"/>
</dbReference>
<organism evidence="2 3">
    <name type="scientific">Taxus chinensis</name>
    <name type="common">Chinese yew</name>
    <name type="synonym">Taxus wallichiana var. chinensis</name>
    <dbReference type="NCBI Taxonomy" id="29808"/>
    <lineage>
        <taxon>Eukaryota</taxon>
        <taxon>Viridiplantae</taxon>
        <taxon>Streptophyta</taxon>
        <taxon>Embryophyta</taxon>
        <taxon>Tracheophyta</taxon>
        <taxon>Spermatophyta</taxon>
        <taxon>Pinopsida</taxon>
        <taxon>Pinidae</taxon>
        <taxon>Conifers II</taxon>
        <taxon>Cupressales</taxon>
        <taxon>Taxaceae</taxon>
        <taxon>Taxus</taxon>
    </lineage>
</organism>
<dbReference type="Pfam" id="PF00226">
    <property type="entry name" value="DnaJ"/>
    <property type="match status" value="1"/>
</dbReference>
<dbReference type="InterPro" id="IPR036869">
    <property type="entry name" value="J_dom_sf"/>
</dbReference>
<feature type="non-terminal residue" evidence="2">
    <location>
        <position position="1"/>
    </location>
</feature>
<name>A0AA38L2J2_TAXCH</name>